<protein>
    <submittedName>
        <fullName evidence="2">Uncharacterized protein</fullName>
    </submittedName>
</protein>
<gene>
    <name evidence="2" type="ORF">PGLA2088_LOCUS12685</name>
</gene>
<feature type="non-terminal residue" evidence="2">
    <location>
        <position position="1"/>
    </location>
</feature>
<feature type="compositionally biased region" description="Low complexity" evidence="1">
    <location>
        <begin position="47"/>
        <end position="59"/>
    </location>
</feature>
<feature type="region of interest" description="Disordered" evidence="1">
    <location>
        <begin position="1"/>
        <end position="23"/>
    </location>
</feature>
<accession>A0A813IUS8</accession>
<organism evidence="2 3">
    <name type="scientific">Polarella glacialis</name>
    <name type="common">Dinoflagellate</name>
    <dbReference type="NCBI Taxonomy" id="89957"/>
    <lineage>
        <taxon>Eukaryota</taxon>
        <taxon>Sar</taxon>
        <taxon>Alveolata</taxon>
        <taxon>Dinophyceae</taxon>
        <taxon>Suessiales</taxon>
        <taxon>Suessiaceae</taxon>
        <taxon>Polarella</taxon>
    </lineage>
</organism>
<proteinExistence type="predicted"/>
<evidence type="ECO:0000313" key="3">
    <source>
        <dbReference type="Proteomes" id="UP000626109"/>
    </source>
</evidence>
<feature type="non-terminal residue" evidence="2">
    <location>
        <position position="95"/>
    </location>
</feature>
<comment type="caution">
    <text evidence="2">The sequence shown here is derived from an EMBL/GenBank/DDBJ whole genome shotgun (WGS) entry which is preliminary data.</text>
</comment>
<reference evidence="2" key="1">
    <citation type="submission" date="2021-02" db="EMBL/GenBank/DDBJ databases">
        <authorList>
            <person name="Dougan E. K."/>
            <person name="Rhodes N."/>
            <person name="Thang M."/>
            <person name="Chan C."/>
        </authorList>
    </citation>
    <scope>NUCLEOTIDE SEQUENCE</scope>
</reference>
<evidence type="ECO:0000256" key="1">
    <source>
        <dbReference type="SAM" id="MobiDB-lite"/>
    </source>
</evidence>
<dbReference type="Proteomes" id="UP000626109">
    <property type="component" value="Unassembled WGS sequence"/>
</dbReference>
<dbReference type="EMBL" id="CAJNNW010015003">
    <property type="protein sequence ID" value="CAE8657205.1"/>
    <property type="molecule type" value="Genomic_DNA"/>
</dbReference>
<sequence length="95" mass="10586">GGAAPPATLMRLASGPGDGRSSRAAAISTWIPQRPVSAAPWSSLSKRQRLSLQQQQQQQVPLGEQPHISEPIHELLDFKSRKEWLVESWMANYQR</sequence>
<evidence type="ECO:0000313" key="2">
    <source>
        <dbReference type="EMBL" id="CAE8657205.1"/>
    </source>
</evidence>
<feature type="region of interest" description="Disordered" evidence="1">
    <location>
        <begin position="47"/>
        <end position="66"/>
    </location>
</feature>
<dbReference type="AlphaFoldDB" id="A0A813IUS8"/>
<name>A0A813IUS8_POLGL</name>